<dbReference type="Pfam" id="PF03732">
    <property type="entry name" value="Retrotrans_gag"/>
    <property type="match status" value="1"/>
</dbReference>
<accession>A0AAQ3TX85</accession>
<dbReference type="PANTHER" id="PTHR24559:SF444">
    <property type="entry name" value="REVERSE TRANSCRIPTASE DOMAIN-CONTAINING PROTEIN"/>
    <property type="match status" value="1"/>
</dbReference>
<dbReference type="PROSITE" id="PS50158">
    <property type="entry name" value="ZF_CCHC"/>
    <property type="match status" value="1"/>
</dbReference>
<dbReference type="InterPro" id="IPR001878">
    <property type="entry name" value="Znf_CCHC"/>
</dbReference>
<dbReference type="InterPro" id="IPR053134">
    <property type="entry name" value="RNA-dir_DNA_polymerase"/>
</dbReference>
<dbReference type="PANTHER" id="PTHR24559">
    <property type="entry name" value="TRANSPOSON TY3-I GAG-POL POLYPROTEIN"/>
    <property type="match status" value="1"/>
</dbReference>
<keyword evidence="1" id="KW-0862">Zinc</keyword>
<name>A0AAQ3TX85_PASNO</name>
<dbReference type="InterPro" id="IPR000477">
    <property type="entry name" value="RT_dom"/>
</dbReference>
<dbReference type="AlphaFoldDB" id="A0AAQ3TX85"/>
<feature type="domain" description="CCHC-type" evidence="3">
    <location>
        <begin position="183"/>
        <end position="195"/>
    </location>
</feature>
<keyword evidence="1" id="KW-0863">Zinc-finger</keyword>
<keyword evidence="1" id="KW-0479">Metal-binding</keyword>
<dbReference type="CDD" id="cd01647">
    <property type="entry name" value="RT_LTR"/>
    <property type="match status" value="1"/>
</dbReference>
<dbReference type="InterPro" id="IPR005162">
    <property type="entry name" value="Retrotrans_gag_dom"/>
</dbReference>
<dbReference type="Gene3D" id="3.30.70.270">
    <property type="match status" value="2"/>
</dbReference>
<dbReference type="Gene3D" id="3.10.10.10">
    <property type="entry name" value="HIV Type 1 Reverse Transcriptase, subunit A, domain 1"/>
    <property type="match status" value="1"/>
</dbReference>
<evidence type="ECO:0000313" key="4">
    <source>
        <dbReference type="EMBL" id="WVZ81019.1"/>
    </source>
</evidence>
<dbReference type="GO" id="GO:0003676">
    <property type="term" value="F:nucleic acid binding"/>
    <property type="evidence" value="ECO:0007669"/>
    <property type="project" value="InterPro"/>
</dbReference>
<dbReference type="EMBL" id="CP144750">
    <property type="protein sequence ID" value="WVZ81019.1"/>
    <property type="molecule type" value="Genomic_DNA"/>
</dbReference>
<evidence type="ECO:0000259" key="3">
    <source>
        <dbReference type="PROSITE" id="PS50158"/>
    </source>
</evidence>
<feature type="region of interest" description="Disordered" evidence="2">
    <location>
        <begin position="204"/>
        <end position="229"/>
    </location>
</feature>
<reference evidence="4 5" key="1">
    <citation type="submission" date="2024-02" db="EMBL/GenBank/DDBJ databases">
        <title>High-quality chromosome-scale genome assembly of Pensacola bahiagrass (Paspalum notatum Flugge var. saurae).</title>
        <authorList>
            <person name="Vega J.M."/>
            <person name="Podio M."/>
            <person name="Orjuela J."/>
            <person name="Siena L.A."/>
            <person name="Pessino S.C."/>
            <person name="Combes M.C."/>
            <person name="Mariac C."/>
            <person name="Albertini E."/>
            <person name="Pupilli F."/>
            <person name="Ortiz J.P.A."/>
            <person name="Leblanc O."/>
        </authorList>
    </citation>
    <scope>NUCLEOTIDE SEQUENCE [LARGE SCALE GENOMIC DNA]</scope>
    <source>
        <strain evidence="4">R1</strain>
        <tissue evidence="4">Leaf</tissue>
    </source>
</reference>
<feature type="compositionally biased region" description="Basic and acidic residues" evidence="2">
    <location>
        <begin position="220"/>
        <end position="229"/>
    </location>
</feature>
<evidence type="ECO:0000313" key="5">
    <source>
        <dbReference type="Proteomes" id="UP001341281"/>
    </source>
</evidence>
<dbReference type="Pfam" id="PF00078">
    <property type="entry name" value="RVT_1"/>
    <property type="match status" value="1"/>
</dbReference>
<proteinExistence type="predicted"/>
<evidence type="ECO:0000256" key="2">
    <source>
        <dbReference type="SAM" id="MobiDB-lite"/>
    </source>
</evidence>
<sequence length="563" mass="64400">MQPAGHQVTWDEFRAAFWAHYLPPSLIELKQREFRALRQGNMSVLEYMQAFIRLSQYSPEDVDTNPRRATRLLDGFNSTLLTHLGHRYDSFTQLVDAAIDMEHRLSQAHEDQQRKRLASTLQSGSSQRQRVVHRSPPRICYIDMPQQQEQHCGTQPHPSSCSVPPHPPALVPPAKPSAKYPYYKCGKTGHFSKNCLALRRSQAPVLIRDNQRQNKKKGPKRDPAPTEGRVHYTHVDQIPEVQMKSSKSGKVMHIHLPSHKHSPPTVNATEAQLIEKIPVVSDFPDVFPKELPGLKPDRDVEFAIELIPGTAPVSRRPYRMVPDKLKELKVRLQEQLDKGFIRPSSSPWGCLALFVEKKDQGVVFIDDILIYSKSEEEHKEHLRIVLTRLREHKLYAKFSKCAFWLKEVSFLGHILSEKGVAVDPSKVKDVLNWKQPETVTEIRSFLGIAKPMTSLTKKNAKYVEPLFRLPNQREWEEAKPNSIGGCTLDSESAAYLQKLLEMAVCILQRQSAEWASLDHVDDTWLKLESISNSHTWPRRDATAEWDRELTNGLLSHMCRVGCA</sequence>
<dbReference type="SUPFAM" id="SSF56672">
    <property type="entry name" value="DNA/RNA polymerases"/>
    <property type="match status" value="1"/>
</dbReference>
<dbReference type="Proteomes" id="UP001341281">
    <property type="component" value="Chromosome 06"/>
</dbReference>
<gene>
    <name evidence="4" type="ORF">U9M48_028446</name>
</gene>
<keyword evidence="5" id="KW-1185">Reference proteome</keyword>
<dbReference type="GO" id="GO:0008270">
    <property type="term" value="F:zinc ion binding"/>
    <property type="evidence" value="ECO:0007669"/>
    <property type="project" value="UniProtKB-KW"/>
</dbReference>
<dbReference type="InterPro" id="IPR043128">
    <property type="entry name" value="Rev_trsase/Diguanyl_cyclase"/>
</dbReference>
<organism evidence="4 5">
    <name type="scientific">Paspalum notatum var. saurae</name>
    <dbReference type="NCBI Taxonomy" id="547442"/>
    <lineage>
        <taxon>Eukaryota</taxon>
        <taxon>Viridiplantae</taxon>
        <taxon>Streptophyta</taxon>
        <taxon>Embryophyta</taxon>
        <taxon>Tracheophyta</taxon>
        <taxon>Spermatophyta</taxon>
        <taxon>Magnoliopsida</taxon>
        <taxon>Liliopsida</taxon>
        <taxon>Poales</taxon>
        <taxon>Poaceae</taxon>
        <taxon>PACMAD clade</taxon>
        <taxon>Panicoideae</taxon>
        <taxon>Andropogonodae</taxon>
        <taxon>Paspaleae</taxon>
        <taxon>Paspalinae</taxon>
        <taxon>Paspalum</taxon>
    </lineage>
</organism>
<evidence type="ECO:0000256" key="1">
    <source>
        <dbReference type="PROSITE-ProRule" id="PRU00047"/>
    </source>
</evidence>
<dbReference type="InterPro" id="IPR043502">
    <property type="entry name" value="DNA/RNA_pol_sf"/>
</dbReference>
<protein>
    <recommendedName>
        <fullName evidence="3">CCHC-type domain-containing protein</fullName>
    </recommendedName>
</protein>